<organism evidence="9">
    <name type="scientific">Wolinella succinogenes (strain ATCC 29543 / DSM 1740 / CCUG 13145 / JCM 31913 / LMG 7466 / NCTC 11488 / FDC 602W)</name>
    <name type="common">Vibrio succinogenes</name>
    <dbReference type="NCBI Taxonomy" id="273121"/>
    <lineage>
        <taxon>Bacteria</taxon>
        <taxon>Pseudomonadati</taxon>
        <taxon>Campylobacterota</taxon>
        <taxon>Epsilonproteobacteria</taxon>
        <taxon>Campylobacterales</taxon>
        <taxon>Helicobacteraceae</taxon>
        <taxon>Wolinella</taxon>
    </lineage>
</organism>
<evidence type="ECO:0000313" key="8">
    <source>
        <dbReference type="EMBL" id="CAE10342.1"/>
    </source>
</evidence>
<dbReference type="PROSITE" id="PS52016">
    <property type="entry name" value="TONB_DEPENDENT_REC_3"/>
    <property type="match status" value="1"/>
</dbReference>
<gene>
    <name evidence="8" type="primary">chuA</name>
    <name evidence="8" type="ordered locus">WS1263</name>
</gene>
<dbReference type="STRING" id="273121.WS1263"/>
<dbReference type="GO" id="GO:0009279">
    <property type="term" value="C:cell outer membrane"/>
    <property type="evidence" value="ECO:0007669"/>
    <property type="project" value="UniProtKB-SubCell"/>
</dbReference>
<keyword evidence="9" id="KW-1185">Reference proteome</keyword>
<dbReference type="Proteomes" id="UP000000422">
    <property type="component" value="Chromosome"/>
</dbReference>
<dbReference type="Gene3D" id="2.40.170.20">
    <property type="entry name" value="TonB-dependent receptor, beta-barrel domain"/>
    <property type="match status" value="1"/>
</dbReference>
<keyword evidence="6 7" id="KW-0998">Cell outer membrane</keyword>
<dbReference type="InterPro" id="IPR039426">
    <property type="entry name" value="TonB-dep_rcpt-like"/>
</dbReference>
<evidence type="ECO:0000256" key="2">
    <source>
        <dbReference type="ARBA" id="ARBA00022448"/>
    </source>
</evidence>
<evidence type="ECO:0000313" key="9">
    <source>
        <dbReference type="Proteomes" id="UP000000422"/>
    </source>
</evidence>
<evidence type="ECO:0000256" key="4">
    <source>
        <dbReference type="ARBA" id="ARBA00022692"/>
    </source>
</evidence>
<keyword evidence="5 7" id="KW-0472">Membrane</keyword>
<dbReference type="KEGG" id="wsu:WS1263"/>
<evidence type="ECO:0000256" key="3">
    <source>
        <dbReference type="ARBA" id="ARBA00022452"/>
    </source>
</evidence>
<dbReference type="AlphaFoldDB" id="Q7MRK2"/>
<keyword evidence="3 7" id="KW-1134">Transmembrane beta strand</keyword>
<dbReference type="InterPro" id="IPR036942">
    <property type="entry name" value="Beta-barrel_TonB_sf"/>
</dbReference>
<evidence type="ECO:0000256" key="6">
    <source>
        <dbReference type="ARBA" id="ARBA00023237"/>
    </source>
</evidence>
<comment type="similarity">
    <text evidence="7">Belongs to the TonB-dependent receptor family.</text>
</comment>
<evidence type="ECO:0000256" key="1">
    <source>
        <dbReference type="ARBA" id="ARBA00004571"/>
    </source>
</evidence>
<accession>Q7MRK2</accession>
<evidence type="ECO:0000256" key="7">
    <source>
        <dbReference type="PROSITE-ProRule" id="PRU01360"/>
    </source>
</evidence>
<name>Q7MRK2_WOLSU</name>
<sequence>MIADAKVGYRWSNWDVYSYIKNITDKSYIQNATNRNDGSVFVAFGTGRSFGIGGRYLF</sequence>
<dbReference type="SUPFAM" id="SSF56935">
    <property type="entry name" value="Porins"/>
    <property type="match status" value="1"/>
</dbReference>
<reference evidence="8 9" key="1">
    <citation type="journal article" date="2003" name="Proc. Natl. Acad. Sci. U.S.A.">
        <title>Complete genome sequence and analysis of Wolinella succinogenes.</title>
        <authorList>
            <person name="Baar C."/>
            <person name="Eppinger M."/>
            <person name="Raddatz G."/>
            <person name="Simon JM."/>
            <person name="Lanz C."/>
            <person name="Klimmek O."/>
            <person name="Nandakumar R."/>
            <person name="Gross R."/>
            <person name="Rosinus A."/>
            <person name="Keller H."/>
            <person name="Jagtap P."/>
            <person name="Linke B."/>
            <person name="Meyer F."/>
            <person name="Lederer H."/>
            <person name="Schuster S.C."/>
        </authorList>
    </citation>
    <scope>NUCLEOTIDE SEQUENCE [LARGE SCALE GENOMIC DNA]</scope>
    <source>
        <strain evidence="9">ATCC 29543 / DSM 1740 / CCUG 13145 / JCM 31913 / LMG 7466 / NCTC 11488 / FDC 602W</strain>
    </source>
</reference>
<dbReference type="EMBL" id="BX571660">
    <property type="protein sequence ID" value="CAE10342.1"/>
    <property type="molecule type" value="Genomic_DNA"/>
</dbReference>
<dbReference type="HOGENOM" id="CLU_2978160_0_0_7"/>
<comment type="subcellular location">
    <subcellularLocation>
        <location evidence="1 7">Cell outer membrane</location>
        <topology evidence="1 7">Multi-pass membrane protein</topology>
    </subcellularLocation>
</comment>
<protein>
    <submittedName>
        <fullName evidence="8">Uncharacterized protein</fullName>
    </submittedName>
</protein>
<proteinExistence type="inferred from homology"/>
<keyword evidence="2 7" id="KW-0813">Transport</keyword>
<evidence type="ECO:0000256" key="5">
    <source>
        <dbReference type="ARBA" id="ARBA00023136"/>
    </source>
</evidence>
<keyword evidence="4 7" id="KW-0812">Transmembrane</keyword>